<dbReference type="EMBL" id="SLUO01000006">
    <property type="protein sequence ID" value="TCL58486.1"/>
    <property type="molecule type" value="Genomic_DNA"/>
</dbReference>
<dbReference type="PIRSF" id="PIRSF004553">
    <property type="entry name" value="CHP00095"/>
    <property type="match status" value="1"/>
</dbReference>
<organism evidence="3 4">
    <name type="scientific">Kineothrix alysoides</name>
    <dbReference type="NCBI Taxonomy" id="1469948"/>
    <lineage>
        <taxon>Bacteria</taxon>
        <taxon>Bacillati</taxon>
        <taxon>Bacillota</taxon>
        <taxon>Clostridia</taxon>
        <taxon>Lachnospirales</taxon>
        <taxon>Lachnospiraceae</taxon>
        <taxon>Kineothrix</taxon>
    </lineage>
</organism>
<gene>
    <name evidence="3" type="ORF">EDD76_106139</name>
</gene>
<dbReference type="GO" id="GO:0008168">
    <property type="term" value="F:methyltransferase activity"/>
    <property type="evidence" value="ECO:0007669"/>
    <property type="project" value="UniProtKB-KW"/>
</dbReference>
<dbReference type="Pfam" id="PF03602">
    <property type="entry name" value="Cons_hypoth95"/>
    <property type="match status" value="1"/>
</dbReference>
<dbReference type="Gene3D" id="3.40.50.150">
    <property type="entry name" value="Vaccinia Virus protein VP39"/>
    <property type="match status" value="1"/>
</dbReference>
<evidence type="ECO:0000256" key="2">
    <source>
        <dbReference type="ARBA" id="ARBA00022679"/>
    </source>
</evidence>
<accession>A0A4R1QZQ6</accession>
<reference evidence="3 4" key="1">
    <citation type="submission" date="2019-03" db="EMBL/GenBank/DDBJ databases">
        <title>Genomic Encyclopedia of Type Strains, Phase IV (KMG-IV): sequencing the most valuable type-strain genomes for metagenomic binning, comparative biology and taxonomic classification.</title>
        <authorList>
            <person name="Goeker M."/>
        </authorList>
    </citation>
    <scope>NUCLEOTIDE SEQUENCE [LARGE SCALE GENOMIC DNA]</scope>
    <source>
        <strain evidence="3 4">DSM 100556</strain>
    </source>
</reference>
<dbReference type="InterPro" id="IPR029063">
    <property type="entry name" value="SAM-dependent_MTases_sf"/>
</dbReference>
<dbReference type="CDD" id="cd02440">
    <property type="entry name" value="AdoMet_MTases"/>
    <property type="match status" value="1"/>
</dbReference>
<name>A0A4R1QZQ6_9FIRM</name>
<dbReference type="Proteomes" id="UP000295718">
    <property type="component" value="Unassembled WGS sequence"/>
</dbReference>
<dbReference type="RefSeq" id="WP_031390072.1">
    <property type="nucleotide sequence ID" value="NZ_JPNB01000001.1"/>
</dbReference>
<dbReference type="NCBIfam" id="TIGR00095">
    <property type="entry name" value="16S rRNA (guanine(966)-N(2))-methyltransferase RsmD"/>
    <property type="match status" value="1"/>
</dbReference>
<dbReference type="GO" id="GO:0031167">
    <property type="term" value="P:rRNA methylation"/>
    <property type="evidence" value="ECO:0007669"/>
    <property type="project" value="InterPro"/>
</dbReference>
<protein>
    <submittedName>
        <fullName evidence="3">16S rRNA (Guanine966-N2)-methyltransferase</fullName>
    </submittedName>
</protein>
<dbReference type="GO" id="GO:0003676">
    <property type="term" value="F:nucleic acid binding"/>
    <property type="evidence" value="ECO:0007669"/>
    <property type="project" value="InterPro"/>
</dbReference>
<dbReference type="PROSITE" id="PS00092">
    <property type="entry name" value="N6_MTASE"/>
    <property type="match status" value="1"/>
</dbReference>
<evidence type="ECO:0000313" key="3">
    <source>
        <dbReference type="EMBL" id="TCL58486.1"/>
    </source>
</evidence>
<proteinExistence type="predicted"/>
<keyword evidence="2 3" id="KW-0808">Transferase</keyword>
<evidence type="ECO:0000256" key="1">
    <source>
        <dbReference type="ARBA" id="ARBA00022603"/>
    </source>
</evidence>
<keyword evidence="1 3" id="KW-0489">Methyltransferase</keyword>
<dbReference type="InterPro" id="IPR004398">
    <property type="entry name" value="RNA_MeTrfase_RsmD"/>
</dbReference>
<dbReference type="OrthoDB" id="9803017at2"/>
<dbReference type="STRING" id="1469948.GCA_000732725_01351"/>
<comment type="caution">
    <text evidence="3">The sequence shown here is derived from an EMBL/GenBank/DDBJ whole genome shotgun (WGS) entry which is preliminary data.</text>
</comment>
<dbReference type="PANTHER" id="PTHR43542">
    <property type="entry name" value="METHYLTRANSFERASE"/>
    <property type="match status" value="1"/>
</dbReference>
<dbReference type="InterPro" id="IPR002052">
    <property type="entry name" value="DNA_methylase_N6_adenine_CS"/>
</dbReference>
<dbReference type="AlphaFoldDB" id="A0A4R1QZQ6"/>
<dbReference type="SUPFAM" id="SSF53335">
    <property type="entry name" value="S-adenosyl-L-methionine-dependent methyltransferases"/>
    <property type="match status" value="1"/>
</dbReference>
<keyword evidence="4" id="KW-1185">Reference proteome</keyword>
<sequence length="189" mass="21066">MRVIAGTARSLRLKTVDGLDTRPTTDRIKETLFNMLQPYVADSIFIDLFSGSGGIGIEALSRGAKKAYFVENGKDAFSCISWNVKSTGFEDKAVLLKQDVLSALSTISEKEADIIFMDPPYASGAEKEILWALSDKPYVTENTLIVVEAALETDFSYLNSLENFGFEIWKTKNYKTNKHVFIIKEGTNK</sequence>
<evidence type="ECO:0000313" key="4">
    <source>
        <dbReference type="Proteomes" id="UP000295718"/>
    </source>
</evidence>
<dbReference type="PANTHER" id="PTHR43542:SF1">
    <property type="entry name" value="METHYLTRANSFERASE"/>
    <property type="match status" value="1"/>
</dbReference>